<dbReference type="Proteomes" id="UP000093000">
    <property type="component" value="Unassembled WGS sequence"/>
</dbReference>
<feature type="domain" description="Protein kinase" evidence="9">
    <location>
        <begin position="19"/>
        <end position="281"/>
    </location>
</feature>
<dbReference type="Pfam" id="PF00069">
    <property type="entry name" value="Pkinase"/>
    <property type="match status" value="1"/>
</dbReference>
<sequence length="284" mass="32047">MPPQHENDTSFSQKTIGDYTIVSTIGHGSTGKVKLGVHLITGKKVAIKIVSRSQLYSSLKIKQAVERELAILQLLHHPHLIELYQVLQDTQNIYFITEYVPGGELYDLLKQNGTLSESDAKHAFSQIVNALSWCHTRHICHRDLKLENILIDKTNKMIKIADFGMAIMQSPTKLLKTSCGSPHYACPEVVRGIPYYGPAADIWSAGIILYILLTGRLPFDDLHIGRLLAKIKRGRFRPLPDWISPSAKDLVYRMLMIDPNKRISVCTCYSLTTDENSHPFKLVK</sequence>
<evidence type="ECO:0000256" key="4">
    <source>
        <dbReference type="ARBA" id="ARBA00022741"/>
    </source>
</evidence>
<dbReference type="GO" id="GO:0005737">
    <property type="term" value="C:cytoplasm"/>
    <property type="evidence" value="ECO:0007669"/>
    <property type="project" value="TreeGrafter"/>
</dbReference>
<evidence type="ECO:0000256" key="6">
    <source>
        <dbReference type="ARBA" id="ARBA00022840"/>
    </source>
</evidence>
<dbReference type="InterPro" id="IPR008271">
    <property type="entry name" value="Ser/Thr_kinase_AS"/>
</dbReference>
<evidence type="ECO:0000256" key="2">
    <source>
        <dbReference type="ARBA" id="ARBA00022527"/>
    </source>
</evidence>
<dbReference type="FunFam" id="1.10.510.10:FF:000571">
    <property type="entry name" value="Maternal embryonic leucine zipper kinase"/>
    <property type="match status" value="1"/>
</dbReference>
<evidence type="ECO:0000256" key="3">
    <source>
        <dbReference type="ARBA" id="ARBA00022679"/>
    </source>
</evidence>
<organism evidence="10 11">
    <name type="scientific">Choanephora cucurbitarum</name>
    <dbReference type="NCBI Taxonomy" id="101091"/>
    <lineage>
        <taxon>Eukaryota</taxon>
        <taxon>Fungi</taxon>
        <taxon>Fungi incertae sedis</taxon>
        <taxon>Mucoromycota</taxon>
        <taxon>Mucoromycotina</taxon>
        <taxon>Mucoromycetes</taxon>
        <taxon>Mucorales</taxon>
        <taxon>Mucorineae</taxon>
        <taxon>Choanephoraceae</taxon>
        <taxon>Choanephoroideae</taxon>
        <taxon>Choanephora</taxon>
    </lineage>
</organism>
<reference evidence="10 11" key="1">
    <citation type="submission" date="2016-03" db="EMBL/GenBank/DDBJ databases">
        <title>Choanephora cucurbitarum.</title>
        <authorList>
            <person name="Min B."/>
            <person name="Park H."/>
            <person name="Park J.-H."/>
            <person name="Shin H.-D."/>
            <person name="Choi I.-G."/>
        </authorList>
    </citation>
    <scope>NUCLEOTIDE SEQUENCE [LARGE SCALE GENOMIC DNA]</scope>
    <source>
        <strain evidence="10 11">KUS-F28377</strain>
    </source>
</reference>
<keyword evidence="2 8" id="KW-0723">Serine/threonine-protein kinase</keyword>
<dbReference type="InParanoid" id="A0A1C7N3I7"/>
<dbReference type="SUPFAM" id="SSF56112">
    <property type="entry name" value="Protein kinase-like (PK-like)"/>
    <property type="match status" value="1"/>
</dbReference>
<dbReference type="EMBL" id="LUGH01000704">
    <property type="protein sequence ID" value="OBZ83199.1"/>
    <property type="molecule type" value="Genomic_DNA"/>
</dbReference>
<proteinExistence type="inferred from homology"/>
<dbReference type="InterPro" id="IPR000719">
    <property type="entry name" value="Prot_kinase_dom"/>
</dbReference>
<evidence type="ECO:0000313" key="11">
    <source>
        <dbReference type="Proteomes" id="UP000093000"/>
    </source>
</evidence>
<accession>A0A1C7N3I7</accession>
<dbReference type="PANTHER" id="PTHR24346:SF82">
    <property type="entry name" value="KP78A-RELATED"/>
    <property type="match status" value="1"/>
</dbReference>
<dbReference type="PROSITE" id="PS00108">
    <property type="entry name" value="PROTEIN_KINASE_ST"/>
    <property type="match status" value="1"/>
</dbReference>
<dbReference type="GO" id="GO:0005524">
    <property type="term" value="F:ATP binding"/>
    <property type="evidence" value="ECO:0007669"/>
    <property type="project" value="UniProtKB-UniRule"/>
</dbReference>
<keyword evidence="4 7" id="KW-0547">Nucleotide-binding</keyword>
<dbReference type="STRING" id="101091.A0A1C7N3I7"/>
<protein>
    <submittedName>
        <fullName evidence="10">Serine/threonine-protein kinase BRSK1</fullName>
    </submittedName>
</protein>
<comment type="caution">
    <text evidence="10">The sequence shown here is derived from an EMBL/GenBank/DDBJ whole genome shotgun (WGS) entry which is preliminary data.</text>
</comment>
<gene>
    <name evidence="10" type="primary">BRSK1</name>
    <name evidence="10" type="ORF">A0J61_08751</name>
</gene>
<dbReference type="Gene3D" id="1.10.510.10">
    <property type="entry name" value="Transferase(Phosphotransferase) domain 1"/>
    <property type="match status" value="1"/>
</dbReference>
<feature type="binding site" evidence="7">
    <location>
        <position position="48"/>
    </location>
    <ligand>
        <name>ATP</name>
        <dbReference type="ChEBI" id="CHEBI:30616"/>
    </ligand>
</feature>
<dbReference type="InterPro" id="IPR011009">
    <property type="entry name" value="Kinase-like_dom_sf"/>
</dbReference>
<name>A0A1C7N3I7_9FUNG</name>
<dbReference type="GO" id="GO:0035556">
    <property type="term" value="P:intracellular signal transduction"/>
    <property type="evidence" value="ECO:0007669"/>
    <property type="project" value="TreeGrafter"/>
</dbReference>
<dbReference type="InterPro" id="IPR017441">
    <property type="entry name" value="Protein_kinase_ATP_BS"/>
</dbReference>
<comment type="similarity">
    <text evidence="1">Belongs to the protein kinase superfamily. CAMK Ser/Thr protein kinase family. NIM1 subfamily.</text>
</comment>
<evidence type="ECO:0000256" key="1">
    <source>
        <dbReference type="ARBA" id="ARBA00010791"/>
    </source>
</evidence>
<keyword evidence="5 10" id="KW-0418">Kinase</keyword>
<evidence type="ECO:0000256" key="7">
    <source>
        <dbReference type="PROSITE-ProRule" id="PRU10141"/>
    </source>
</evidence>
<dbReference type="PROSITE" id="PS00107">
    <property type="entry name" value="PROTEIN_KINASE_ATP"/>
    <property type="match status" value="1"/>
</dbReference>
<dbReference type="GO" id="GO:0004674">
    <property type="term" value="F:protein serine/threonine kinase activity"/>
    <property type="evidence" value="ECO:0007669"/>
    <property type="project" value="UniProtKB-KW"/>
</dbReference>
<evidence type="ECO:0000256" key="8">
    <source>
        <dbReference type="RuleBase" id="RU000304"/>
    </source>
</evidence>
<dbReference type="PROSITE" id="PS50011">
    <property type="entry name" value="PROTEIN_KINASE_DOM"/>
    <property type="match status" value="1"/>
</dbReference>
<keyword evidence="11" id="KW-1185">Reference proteome</keyword>
<dbReference type="AlphaFoldDB" id="A0A1C7N3I7"/>
<dbReference type="SMART" id="SM00220">
    <property type="entry name" value="S_TKc"/>
    <property type="match status" value="1"/>
</dbReference>
<dbReference type="FunFam" id="3.30.200.20:FF:000003">
    <property type="entry name" value="Non-specific serine/threonine protein kinase"/>
    <property type="match status" value="1"/>
</dbReference>
<keyword evidence="3" id="KW-0808">Transferase</keyword>
<dbReference type="PANTHER" id="PTHR24346">
    <property type="entry name" value="MAP/MICROTUBULE AFFINITY-REGULATING KINASE"/>
    <property type="match status" value="1"/>
</dbReference>
<evidence type="ECO:0000259" key="9">
    <source>
        <dbReference type="PROSITE" id="PS50011"/>
    </source>
</evidence>
<evidence type="ECO:0000256" key="5">
    <source>
        <dbReference type="ARBA" id="ARBA00022777"/>
    </source>
</evidence>
<keyword evidence="6 7" id="KW-0067">ATP-binding</keyword>
<evidence type="ECO:0000313" key="10">
    <source>
        <dbReference type="EMBL" id="OBZ83199.1"/>
    </source>
</evidence>
<dbReference type="OrthoDB" id="504170at2759"/>